<dbReference type="InterPro" id="IPR045584">
    <property type="entry name" value="Pilin-like"/>
</dbReference>
<name>A0ABW5D3U6_9BACT</name>
<dbReference type="NCBIfam" id="TIGR02532">
    <property type="entry name" value="IV_pilin_GFxxxE"/>
    <property type="match status" value="1"/>
</dbReference>
<organism evidence="2 3">
    <name type="scientific">Luteolibacter algae</name>
    <dbReference type="NCBI Taxonomy" id="454151"/>
    <lineage>
        <taxon>Bacteria</taxon>
        <taxon>Pseudomonadati</taxon>
        <taxon>Verrucomicrobiota</taxon>
        <taxon>Verrucomicrobiia</taxon>
        <taxon>Verrucomicrobiales</taxon>
        <taxon>Verrucomicrobiaceae</taxon>
        <taxon>Luteolibacter</taxon>
    </lineage>
</organism>
<dbReference type="Proteomes" id="UP001597375">
    <property type="component" value="Unassembled WGS sequence"/>
</dbReference>
<keyword evidence="1" id="KW-0472">Membrane</keyword>
<dbReference type="RefSeq" id="WP_386817857.1">
    <property type="nucleotide sequence ID" value="NZ_JBHUIT010000001.1"/>
</dbReference>
<dbReference type="EMBL" id="JBHUIT010000001">
    <property type="protein sequence ID" value="MFD2255195.1"/>
    <property type="molecule type" value="Genomic_DNA"/>
</dbReference>
<proteinExistence type="predicted"/>
<dbReference type="PANTHER" id="PTHR30093:SF2">
    <property type="entry name" value="TYPE II SECRETION SYSTEM PROTEIN H"/>
    <property type="match status" value="1"/>
</dbReference>
<protein>
    <submittedName>
        <fullName evidence="2">Type II secretion system protein</fullName>
    </submittedName>
</protein>
<dbReference type="SUPFAM" id="SSF54523">
    <property type="entry name" value="Pili subunits"/>
    <property type="match status" value="1"/>
</dbReference>
<feature type="transmembrane region" description="Helical" evidence="1">
    <location>
        <begin position="12"/>
        <end position="35"/>
    </location>
</feature>
<evidence type="ECO:0000313" key="2">
    <source>
        <dbReference type="EMBL" id="MFD2255195.1"/>
    </source>
</evidence>
<dbReference type="PANTHER" id="PTHR30093">
    <property type="entry name" value="GENERAL SECRETION PATHWAY PROTEIN G"/>
    <property type="match status" value="1"/>
</dbReference>
<sequence length="229" mass="24568">MKTNPTQRRGFTLVELLVVIVIIASLAGLTAPMVIRQRKKADQTEATSNARQIGLAMFEFETEYGSFPDAETATEVTENNPDGTVDPTTEDSNGYFRQLFRANITQSEQMFYAKTGLTKKPDGDINGVEALADREVGFGYMLNTENGLSTAGNPARVIAMTPLAEGGENFNPDPFDKKAVLLRIDNSVASVNINNDGEALLGGGKTLTQSGADTIWGTSITPTIVAPSE</sequence>
<dbReference type="InterPro" id="IPR012902">
    <property type="entry name" value="N_methyl_site"/>
</dbReference>
<dbReference type="Gene3D" id="3.30.700.10">
    <property type="entry name" value="Glycoprotein, Type 4 Pilin"/>
    <property type="match status" value="1"/>
</dbReference>
<comment type="caution">
    <text evidence="2">The sequence shown here is derived from an EMBL/GenBank/DDBJ whole genome shotgun (WGS) entry which is preliminary data.</text>
</comment>
<gene>
    <name evidence="2" type="ORF">ACFSSA_00775</name>
</gene>
<accession>A0ABW5D3U6</accession>
<evidence type="ECO:0000313" key="3">
    <source>
        <dbReference type="Proteomes" id="UP001597375"/>
    </source>
</evidence>
<keyword evidence="1" id="KW-0812">Transmembrane</keyword>
<dbReference type="Pfam" id="PF07963">
    <property type="entry name" value="N_methyl"/>
    <property type="match status" value="1"/>
</dbReference>
<reference evidence="3" key="1">
    <citation type="journal article" date="2019" name="Int. J. Syst. Evol. Microbiol.">
        <title>The Global Catalogue of Microorganisms (GCM) 10K type strain sequencing project: providing services to taxonomists for standard genome sequencing and annotation.</title>
        <authorList>
            <consortium name="The Broad Institute Genomics Platform"/>
            <consortium name="The Broad Institute Genome Sequencing Center for Infectious Disease"/>
            <person name="Wu L."/>
            <person name="Ma J."/>
        </authorList>
    </citation>
    <scope>NUCLEOTIDE SEQUENCE [LARGE SCALE GENOMIC DNA]</scope>
    <source>
        <strain evidence="3">CGMCC 4.7106</strain>
    </source>
</reference>
<keyword evidence="1" id="KW-1133">Transmembrane helix</keyword>
<evidence type="ECO:0000256" key="1">
    <source>
        <dbReference type="SAM" id="Phobius"/>
    </source>
</evidence>
<keyword evidence="3" id="KW-1185">Reference proteome</keyword>